<dbReference type="RefSeq" id="XP_040782830.1">
    <property type="nucleotide sequence ID" value="XM_040932238.1"/>
</dbReference>
<evidence type="ECO:0000313" key="5">
    <source>
        <dbReference type="Proteomes" id="UP000800039"/>
    </source>
</evidence>
<accession>A0A9P4G7B8</accession>
<reference evidence="4" key="1">
    <citation type="submission" date="2020-01" db="EMBL/GenBank/DDBJ databases">
        <authorList>
            <consortium name="DOE Joint Genome Institute"/>
            <person name="Haridas S."/>
            <person name="Albert R."/>
            <person name="Binder M."/>
            <person name="Bloem J."/>
            <person name="Labutti K."/>
            <person name="Salamov A."/>
            <person name="Andreopoulos B."/>
            <person name="Baker S.E."/>
            <person name="Barry K."/>
            <person name="Bills G."/>
            <person name="Bluhm B.H."/>
            <person name="Cannon C."/>
            <person name="Castanera R."/>
            <person name="Culley D.E."/>
            <person name="Daum C."/>
            <person name="Ezra D."/>
            <person name="Gonzalez J.B."/>
            <person name="Henrissat B."/>
            <person name="Kuo A."/>
            <person name="Liang C."/>
            <person name="Lipzen A."/>
            <person name="Lutzoni F."/>
            <person name="Magnuson J."/>
            <person name="Mondo S."/>
            <person name="Nolan M."/>
            <person name="Ohm R."/>
            <person name="Pangilinan J."/>
            <person name="Park H.-J."/>
            <person name="Ramirez L."/>
            <person name="Alfaro M."/>
            <person name="Sun H."/>
            <person name="Tritt A."/>
            <person name="Yoshinaga Y."/>
            <person name="Zwiers L.-H."/>
            <person name="Turgeon B.G."/>
            <person name="Goodwin S.B."/>
            <person name="Spatafora J.W."/>
            <person name="Crous P.W."/>
            <person name="Grigoriev I.V."/>
        </authorList>
    </citation>
    <scope>NUCLEOTIDE SEQUENCE</scope>
    <source>
        <strain evidence="4">CBS 394.84</strain>
    </source>
</reference>
<protein>
    <recommendedName>
        <fullName evidence="3">Transcription factor TFIIIC triple barrel domain-containing protein</fullName>
    </recommendedName>
</protein>
<sequence>MFFTAAAWSRFGATLSLVSTPLLPPHRICTLFHSSIHLCPIMAHADDDDQWEYEYDENETEDFYIPLDLSNVPSAQVPMVSQGRLGHPTLLKSRLRALNAQRGQPTEIPIDSSNGQKPATMGEVQIIGLHTPNPLVMYNGELLSCHWTSTIGSDMFFVKPDANTGDLSEPLRTLPSVDLLAMGSAKLVAKVGRLRPRDDLIDDTVDAQPATESTGFPSNVQNVSALSLEQQSTPEQAQPAPMSFLERLNQVKAKRGETSRLAVSNTPNGSHLISEEAGEDNRPANRSASQSPGDTAMLGT</sequence>
<keyword evidence="5" id="KW-1185">Reference proteome</keyword>
<evidence type="ECO:0000256" key="1">
    <source>
        <dbReference type="SAM" id="MobiDB-lite"/>
    </source>
</evidence>
<dbReference type="Pfam" id="PF10419">
    <property type="entry name" value="TFIIIC_sub6"/>
    <property type="match status" value="1"/>
</dbReference>
<gene>
    <name evidence="4" type="ORF">K460DRAFT_359970</name>
</gene>
<dbReference type="Proteomes" id="UP000800039">
    <property type="component" value="Unassembled WGS sequence"/>
</dbReference>
<feature type="domain" description="Transcription factor TFIIIC triple barrel" evidence="3">
    <location>
        <begin position="58"/>
        <end position="193"/>
    </location>
</feature>
<feature type="chain" id="PRO_5040296954" description="Transcription factor TFIIIC triple barrel domain-containing protein" evidence="2">
    <location>
        <begin position="17"/>
        <end position="300"/>
    </location>
</feature>
<dbReference type="InterPro" id="IPR019481">
    <property type="entry name" value="TFIIIC_triple_barrel"/>
</dbReference>
<dbReference type="GeneID" id="63849489"/>
<organism evidence="4 5">
    <name type="scientific">Cucurbitaria berberidis CBS 394.84</name>
    <dbReference type="NCBI Taxonomy" id="1168544"/>
    <lineage>
        <taxon>Eukaryota</taxon>
        <taxon>Fungi</taxon>
        <taxon>Dikarya</taxon>
        <taxon>Ascomycota</taxon>
        <taxon>Pezizomycotina</taxon>
        <taxon>Dothideomycetes</taxon>
        <taxon>Pleosporomycetidae</taxon>
        <taxon>Pleosporales</taxon>
        <taxon>Pleosporineae</taxon>
        <taxon>Cucurbitariaceae</taxon>
        <taxon>Cucurbitaria</taxon>
    </lineage>
</organism>
<dbReference type="OrthoDB" id="1877767at2759"/>
<feature type="compositionally biased region" description="Polar residues" evidence="1">
    <location>
        <begin position="284"/>
        <end position="293"/>
    </location>
</feature>
<dbReference type="EMBL" id="ML976620">
    <property type="protein sequence ID" value="KAF1840267.1"/>
    <property type="molecule type" value="Genomic_DNA"/>
</dbReference>
<name>A0A9P4G7B8_9PLEO</name>
<proteinExistence type="predicted"/>
<comment type="caution">
    <text evidence="4">The sequence shown here is derived from an EMBL/GenBank/DDBJ whole genome shotgun (WGS) entry which is preliminary data.</text>
</comment>
<evidence type="ECO:0000313" key="4">
    <source>
        <dbReference type="EMBL" id="KAF1840267.1"/>
    </source>
</evidence>
<feature type="signal peptide" evidence="2">
    <location>
        <begin position="1"/>
        <end position="16"/>
    </location>
</feature>
<dbReference type="AlphaFoldDB" id="A0A9P4G7B8"/>
<dbReference type="Gene3D" id="2.60.40.4370">
    <property type="match status" value="1"/>
</dbReference>
<keyword evidence="2" id="KW-0732">Signal</keyword>
<evidence type="ECO:0000259" key="3">
    <source>
        <dbReference type="Pfam" id="PF10419"/>
    </source>
</evidence>
<evidence type="ECO:0000256" key="2">
    <source>
        <dbReference type="SAM" id="SignalP"/>
    </source>
</evidence>
<feature type="compositionally biased region" description="Polar residues" evidence="1">
    <location>
        <begin position="261"/>
        <end position="271"/>
    </location>
</feature>
<feature type="region of interest" description="Disordered" evidence="1">
    <location>
        <begin position="255"/>
        <end position="300"/>
    </location>
</feature>